<dbReference type="GO" id="GO:0034040">
    <property type="term" value="F:ATPase-coupled lipid transmembrane transporter activity"/>
    <property type="evidence" value="ECO:0007669"/>
    <property type="project" value="TreeGrafter"/>
</dbReference>
<dbReference type="SUPFAM" id="SSF52540">
    <property type="entry name" value="P-loop containing nucleoside triphosphate hydrolases"/>
    <property type="match status" value="1"/>
</dbReference>
<comment type="caution">
    <text evidence="2">The sequence shown here is derived from an EMBL/GenBank/DDBJ whole genome shotgun (WGS) entry which is preliminary data.</text>
</comment>
<protein>
    <recommendedName>
        <fullName evidence="3">ATP-binding cassette domain-containing protein</fullName>
    </recommendedName>
</protein>
<sequence>MRVPTAGTIAVDGVDLAELDRPTFRKQIGYVDQNAHLFGGSIRENIMFGADFEAEKAELIDAVRFARVHATGSSSARASTAPWSAVRWPGRCWTTWPPACCPARPGNGYDPAPSGPPPGRHHPTPPGAAVSDNELNHVLAAAEVFGREATAP</sequence>
<accession>A0AA90H5W2</accession>
<evidence type="ECO:0000313" key="2">
    <source>
        <dbReference type="EMBL" id="MDI5970982.1"/>
    </source>
</evidence>
<reference evidence="2" key="1">
    <citation type="submission" date="2023-05" db="EMBL/GenBank/DDBJ databases">
        <title>Streptantibioticus silvisoli sp. nov., acidotolerant actinomycetes 1 from pine litter.</title>
        <authorList>
            <person name="Swiecimska M."/>
            <person name="Golinska P."/>
            <person name="Sangal V."/>
            <person name="Wachnowicz B."/>
            <person name="Goodfellow M."/>
        </authorList>
    </citation>
    <scope>NUCLEOTIDE SEQUENCE</scope>
    <source>
        <strain evidence="2">SL13</strain>
    </source>
</reference>
<dbReference type="RefSeq" id="WP_271318264.1">
    <property type="nucleotide sequence ID" value="NZ_JABXJJ020000019.1"/>
</dbReference>
<evidence type="ECO:0000256" key="1">
    <source>
        <dbReference type="SAM" id="MobiDB-lite"/>
    </source>
</evidence>
<dbReference type="EMBL" id="JABXJJ020000019">
    <property type="protein sequence ID" value="MDI5970982.1"/>
    <property type="molecule type" value="Genomic_DNA"/>
</dbReference>
<name>A0AA90H5W2_9ACTN</name>
<gene>
    <name evidence="2" type="ORF">POF50_016800</name>
</gene>
<dbReference type="Gene3D" id="3.40.50.300">
    <property type="entry name" value="P-loop containing nucleotide triphosphate hydrolases"/>
    <property type="match status" value="1"/>
</dbReference>
<proteinExistence type="predicted"/>
<evidence type="ECO:0008006" key="3">
    <source>
        <dbReference type="Google" id="ProtNLM"/>
    </source>
</evidence>
<dbReference type="InterPro" id="IPR027417">
    <property type="entry name" value="P-loop_NTPase"/>
</dbReference>
<organism evidence="2">
    <name type="scientific">Streptantibioticus silvisoli</name>
    <dbReference type="NCBI Taxonomy" id="2705255"/>
    <lineage>
        <taxon>Bacteria</taxon>
        <taxon>Bacillati</taxon>
        <taxon>Actinomycetota</taxon>
        <taxon>Actinomycetes</taxon>
        <taxon>Kitasatosporales</taxon>
        <taxon>Streptomycetaceae</taxon>
        <taxon>Streptantibioticus</taxon>
    </lineage>
</organism>
<dbReference type="PANTHER" id="PTHR24221">
    <property type="entry name" value="ATP-BINDING CASSETTE SUB-FAMILY B"/>
    <property type="match status" value="1"/>
</dbReference>
<dbReference type="PANTHER" id="PTHR24221:SF654">
    <property type="entry name" value="ATP-BINDING CASSETTE SUB-FAMILY B MEMBER 6"/>
    <property type="match status" value="1"/>
</dbReference>
<dbReference type="InterPro" id="IPR039421">
    <property type="entry name" value="Type_1_exporter"/>
</dbReference>
<dbReference type="AlphaFoldDB" id="A0AA90H5W2"/>
<feature type="region of interest" description="Disordered" evidence="1">
    <location>
        <begin position="109"/>
        <end position="131"/>
    </location>
</feature>